<dbReference type="EMBL" id="PFAY01000011">
    <property type="protein sequence ID" value="PIT93142.1"/>
    <property type="molecule type" value="Genomic_DNA"/>
</dbReference>
<organism evidence="2 3">
    <name type="scientific">Candidatus Harrisonbacteria bacterium CG10_big_fil_rev_8_21_14_0_10_38_8</name>
    <dbReference type="NCBI Taxonomy" id="1974582"/>
    <lineage>
        <taxon>Bacteria</taxon>
        <taxon>Candidatus Harrisoniibacteriota</taxon>
    </lineage>
</organism>
<feature type="transmembrane region" description="Helical" evidence="1">
    <location>
        <begin position="34"/>
        <end position="60"/>
    </location>
</feature>
<evidence type="ECO:0000313" key="2">
    <source>
        <dbReference type="EMBL" id="PIT93142.1"/>
    </source>
</evidence>
<feature type="transmembrane region" description="Helical" evidence="1">
    <location>
        <begin position="94"/>
        <end position="112"/>
    </location>
</feature>
<gene>
    <name evidence="2" type="ORF">COU06_01495</name>
</gene>
<dbReference type="Proteomes" id="UP000229112">
    <property type="component" value="Unassembled WGS sequence"/>
</dbReference>
<evidence type="ECO:0000313" key="3">
    <source>
        <dbReference type="Proteomes" id="UP000229112"/>
    </source>
</evidence>
<keyword evidence="1" id="KW-0812">Transmembrane</keyword>
<dbReference type="AlphaFoldDB" id="A0A2M6WK31"/>
<name>A0A2M6WK31_9BACT</name>
<protein>
    <recommendedName>
        <fullName evidence="4">Rod shape-determining protein MreD</fullName>
    </recommendedName>
</protein>
<feature type="transmembrane region" description="Helical" evidence="1">
    <location>
        <begin position="66"/>
        <end position="85"/>
    </location>
</feature>
<evidence type="ECO:0000256" key="1">
    <source>
        <dbReference type="SAM" id="Phobius"/>
    </source>
</evidence>
<sequence>MSKRDIFLMAVLLVLGAVQAGNLWLFFGVGANFVLAFLVVLAFFIRDTLSYFIFVFIGLFSLNFTSGFELGLFLTGIFGVLVFYLRSYLLEDSFSTVVLLVTTLTFAFYLIVDFRFLISSFGVVLLEAVYNVLVAIIVFEGLSYAKKKRVTV</sequence>
<keyword evidence="1" id="KW-1133">Transmembrane helix</keyword>
<accession>A0A2M6WK31</accession>
<keyword evidence="1" id="KW-0472">Membrane</keyword>
<reference evidence="3" key="1">
    <citation type="submission" date="2017-09" db="EMBL/GenBank/DDBJ databases">
        <title>Depth-based differentiation of microbial function through sediment-hosted aquifers and enrichment of novel symbionts in the deep terrestrial subsurface.</title>
        <authorList>
            <person name="Probst A.J."/>
            <person name="Ladd B."/>
            <person name="Jarett J.K."/>
            <person name="Geller-Mcgrath D.E."/>
            <person name="Sieber C.M.K."/>
            <person name="Emerson J.B."/>
            <person name="Anantharaman K."/>
            <person name="Thomas B.C."/>
            <person name="Malmstrom R."/>
            <person name="Stieglmeier M."/>
            <person name="Klingl A."/>
            <person name="Woyke T."/>
            <person name="Ryan C.M."/>
            <person name="Banfield J.F."/>
        </authorList>
    </citation>
    <scope>NUCLEOTIDE SEQUENCE [LARGE SCALE GENOMIC DNA]</scope>
</reference>
<feature type="transmembrane region" description="Helical" evidence="1">
    <location>
        <begin position="118"/>
        <end position="139"/>
    </location>
</feature>
<proteinExistence type="predicted"/>
<evidence type="ECO:0008006" key="4">
    <source>
        <dbReference type="Google" id="ProtNLM"/>
    </source>
</evidence>
<comment type="caution">
    <text evidence="2">The sequence shown here is derived from an EMBL/GenBank/DDBJ whole genome shotgun (WGS) entry which is preliminary data.</text>
</comment>